<dbReference type="SMART" id="SM00020">
    <property type="entry name" value="Tryp_SPc"/>
    <property type="match status" value="1"/>
</dbReference>
<dbReference type="PROSITE" id="PS00134">
    <property type="entry name" value="TRYPSIN_HIS"/>
    <property type="match status" value="1"/>
</dbReference>
<keyword evidence="6" id="KW-1185">Reference proteome</keyword>
<dbReference type="SUPFAM" id="SSF50494">
    <property type="entry name" value="Trypsin-like serine proteases"/>
    <property type="match status" value="1"/>
</dbReference>
<evidence type="ECO:0000256" key="3">
    <source>
        <dbReference type="ARBA" id="ARBA00024195"/>
    </source>
</evidence>
<evidence type="ECO:0000256" key="1">
    <source>
        <dbReference type="ARBA" id="ARBA00023157"/>
    </source>
</evidence>
<reference evidence="5" key="1">
    <citation type="submission" date="2025-08" db="UniProtKB">
        <authorList>
            <consortium name="Ensembl"/>
        </authorList>
    </citation>
    <scope>IDENTIFICATION</scope>
</reference>
<dbReference type="FunFam" id="2.40.10.10:FF:000004">
    <property type="entry name" value="Tryptase gamma 1"/>
    <property type="match status" value="1"/>
</dbReference>
<dbReference type="InterPro" id="IPR001254">
    <property type="entry name" value="Trypsin_dom"/>
</dbReference>
<evidence type="ECO:0000259" key="4">
    <source>
        <dbReference type="PROSITE" id="PS50240"/>
    </source>
</evidence>
<dbReference type="OMA" id="GNMICAT"/>
<dbReference type="Pfam" id="PF00089">
    <property type="entry name" value="Trypsin"/>
    <property type="match status" value="1"/>
</dbReference>
<reference evidence="5" key="2">
    <citation type="submission" date="2025-09" db="UniProtKB">
        <authorList>
            <consortium name="Ensembl"/>
        </authorList>
    </citation>
    <scope>IDENTIFICATION</scope>
</reference>
<dbReference type="InterPro" id="IPR051487">
    <property type="entry name" value="Ser/Thr_Proteases_Immune/Dev"/>
</dbReference>
<dbReference type="InterPro" id="IPR043504">
    <property type="entry name" value="Peptidase_S1_PA_chymotrypsin"/>
</dbReference>
<dbReference type="GO" id="GO:0004252">
    <property type="term" value="F:serine-type endopeptidase activity"/>
    <property type="evidence" value="ECO:0007669"/>
    <property type="project" value="InterPro"/>
</dbReference>
<dbReference type="Ensembl" id="ENSJJAT00000024711.1">
    <property type="protein sequence ID" value="ENSJJAP00000018182.1"/>
    <property type="gene ID" value="ENSJJAG00000019524.1"/>
</dbReference>
<dbReference type="InterPro" id="IPR018114">
    <property type="entry name" value="TRYPSIN_HIS"/>
</dbReference>
<name>A0A8C5L7S0_JACJA</name>
<organism evidence="5 6">
    <name type="scientific">Jaculus jaculus</name>
    <name type="common">Lesser Egyptian jerboa</name>
    <dbReference type="NCBI Taxonomy" id="51337"/>
    <lineage>
        <taxon>Eukaryota</taxon>
        <taxon>Metazoa</taxon>
        <taxon>Chordata</taxon>
        <taxon>Craniata</taxon>
        <taxon>Vertebrata</taxon>
        <taxon>Euteleostomi</taxon>
        <taxon>Mammalia</taxon>
        <taxon>Eutheria</taxon>
        <taxon>Euarchontoglires</taxon>
        <taxon>Glires</taxon>
        <taxon>Rodentia</taxon>
        <taxon>Myomorpha</taxon>
        <taxon>Dipodoidea</taxon>
        <taxon>Dipodidae</taxon>
        <taxon>Dipodinae</taxon>
        <taxon>Jaculus</taxon>
    </lineage>
</organism>
<protein>
    <submittedName>
        <fullName evidence="5">Serine protease 45</fullName>
    </submittedName>
</protein>
<dbReference type="PRINTS" id="PR00722">
    <property type="entry name" value="CHYMOTRYPSIN"/>
</dbReference>
<dbReference type="PANTHER" id="PTHR24256">
    <property type="entry name" value="TRYPTASE-RELATED"/>
    <property type="match status" value="1"/>
</dbReference>
<dbReference type="AlphaFoldDB" id="A0A8C5L7S0"/>
<dbReference type="PROSITE" id="PS50240">
    <property type="entry name" value="TRYPSIN_DOM"/>
    <property type="match status" value="1"/>
</dbReference>
<dbReference type="CDD" id="cd00190">
    <property type="entry name" value="Tryp_SPc"/>
    <property type="match status" value="1"/>
</dbReference>
<accession>A0A8C5L7S0</accession>
<keyword evidence="1" id="KW-1015">Disulfide bond</keyword>
<keyword evidence="2" id="KW-0325">Glycoprotein</keyword>
<comment type="similarity">
    <text evidence="3">Belongs to the peptidase S1 family. CLIP subfamily.</text>
</comment>
<dbReference type="Gene3D" id="2.40.10.10">
    <property type="entry name" value="Trypsin-like serine proteases"/>
    <property type="match status" value="2"/>
</dbReference>
<dbReference type="FunFam" id="2.40.10.10:FF:000105">
    <property type="entry name" value="Inactive serine protease 45"/>
    <property type="match status" value="1"/>
</dbReference>
<evidence type="ECO:0000256" key="2">
    <source>
        <dbReference type="ARBA" id="ARBA00023180"/>
    </source>
</evidence>
<dbReference type="InterPro" id="IPR009003">
    <property type="entry name" value="Peptidase_S1_PA"/>
</dbReference>
<evidence type="ECO:0000313" key="5">
    <source>
        <dbReference type="Ensembl" id="ENSJJAP00000018182.1"/>
    </source>
</evidence>
<evidence type="ECO:0000313" key="6">
    <source>
        <dbReference type="Proteomes" id="UP000694385"/>
    </source>
</evidence>
<dbReference type="InterPro" id="IPR001314">
    <property type="entry name" value="Peptidase_S1A"/>
</dbReference>
<dbReference type="GO" id="GO:0006508">
    <property type="term" value="P:proteolysis"/>
    <property type="evidence" value="ECO:0007669"/>
    <property type="project" value="InterPro"/>
</dbReference>
<sequence>YSENRTSPVCGKPWWPENLEEARHWPWEVSLRTDKEHVCGGALIAPSWVVSAAHCIHGTEEYSVMLGTNNCSLWTPEVAVSDIIVHPRHWGWTFPIGDVALLHLHTPVTFSKYVQPICLPEPNLNLKVGTECWVTGWGQAKRRFSANTTLLPELREAQVFIMDNKRCNRLYHKPSPHLRIASLIFGDIVCATNYGENLCYGDAGSPLACEVEGRWILVGILSWEKACARPQNPGVYTRLAKYSRWIKKQVSHGVPSEPCSSFWLPFLSWVLHSPMGP</sequence>
<proteinExistence type="inferred from homology"/>
<dbReference type="GeneTree" id="ENSGT00940000161932"/>
<feature type="domain" description="Peptidase S1" evidence="4">
    <location>
        <begin position="8"/>
        <end position="251"/>
    </location>
</feature>
<dbReference type="Proteomes" id="UP000694385">
    <property type="component" value="Unassembled WGS sequence"/>
</dbReference>